<evidence type="ECO:0000256" key="3">
    <source>
        <dbReference type="ARBA" id="ARBA00022670"/>
    </source>
</evidence>
<dbReference type="KEGG" id="tps:THAPSDRAFT_23731"/>
<dbReference type="PROSITE" id="PS50235">
    <property type="entry name" value="USP_3"/>
    <property type="match status" value="1"/>
</dbReference>
<dbReference type="EMBL" id="CM000644">
    <property type="protein sequence ID" value="EED90851.1"/>
    <property type="molecule type" value="Genomic_DNA"/>
</dbReference>
<keyword evidence="3 7" id="KW-0645">Protease</keyword>
<evidence type="ECO:0000313" key="10">
    <source>
        <dbReference type="EMBL" id="EED90851.1"/>
    </source>
</evidence>
<evidence type="ECO:0000256" key="7">
    <source>
        <dbReference type="RuleBase" id="RU366025"/>
    </source>
</evidence>
<dbReference type="SUPFAM" id="SSF54001">
    <property type="entry name" value="Cysteine proteinases"/>
    <property type="match status" value="1"/>
</dbReference>
<evidence type="ECO:0000259" key="9">
    <source>
        <dbReference type="PROSITE" id="PS50235"/>
    </source>
</evidence>
<feature type="region of interest" description="Disordered" evidence="8">
    <location>
        <begin position="1"/>
        <end position="22"/>
    </location>
</feature>
<evidence type="ECO:0000256" key="8">
    <source>
        <dbReference type="SAM" id="MobiDB-lite"/>
    </source>
</evidence>
<organism evidence="10 11">
    <name type="scientific">Thalassiosira pseudonana</name>
    <name type="common">Marine diatom</name>
    <name type="synonym">Cyclotella nana</name>
    <dbReference type="NCBI Taxonomy" id="35128"/>
    <lineage>
        <taxon>Eukaryota</taxon>
        <taxon>Sar</taxon>
        <taxon>Stramenopiles</taxon>
        <taxon>Ochrophyta</taxon>
        <taxon>Bacillariophyta</taxon>
        <taxon>Coscinodiscophyceae</taxon>
        <taxon>Thalassiosirophycidae</taxon>
        <taxon>Thalassiosirales</taxon>
        <taxon>Thalassiosiraceae</taxon>
        <taxon>Thalassiosira</taxon>
    </lineage>
</organism>
<dbReference type="InterPro" id="IPR050164">
    <property type="entry name" value="Peptidase_C19"/>
</dbReference>
<dbReference type="PROSITE" id="PS00973">
    <property type="entry name" value="USP_2"/>
    <property type="match status" value="1"/>
</dbReference>
<dbReference type="GO" id="GO:0016579">
    <property type="term" value="P:protein deubiquitination"/>
    <property type="evidence" value="ECO:0007669"/>
    <property type="project" value="InterPro"/>
</dbReference>
<dbReference type="Proteomes" id="UP000001449">
    <property type="component" value="Chromosome 8"/>
</dbReference>
<dbReference type="AlphaFoldDB" id="B8C6R7"/>
<keyword evidence="4 7" id="KW-0833">Ubl conjugation pathway</keyword>
<dbReference type="STRING" id="35128.B8C6R7"/>
<name>B8C6R7_THAPS</name>
<dbReference type="Pfam" id="PF00443">
    <property type="entry name" value="UCH"/>
    <property type="match status" value="1"/>
</dbReference>
<proteinExistence type="inferred from homology"/>
<dbReference type="GO" id="GO:0004843">
    <property type="term" value="F:cysteine-type deubiquitinase activity"/>
    <property type="evidence" value="ECO:0007669"/>
    <property type="project" value="UniProtKB-UniRule"/>
</dbReference>
<dbReference type="InParanoid" id="B8C6R7"/>
<evidence type="ECO:0000256" key="6">
    <source>
        <dbReference type="ARBA" id="ARBA00022807"/>
    </source>
</evidence>
<dbReference type="OMA" id="ATRISYQ"/>
<dbReference type="GeneID" id="7445573"/>
<dbReference type="PaxDb" id="35128-Thaps23731"/>
<evidence type="ECO:0000313" key="11">
    <source>
        <dbReference type="Proteomes" id="UP000001449"/>
    </source>
</evidence>
<dbReference type="CDD" id="cd02257">
    <property type="entry name" value="Peptidase_C19"/>
    <property type="match status" value="1"/>
</dbReference>
<dbReference type="PANTHER" id="PTHR24006:SF888">
    <property type="entry name" value="UBIQUITIN CARBOXYL-TERMINAL HYDROLASE 30"/>
    <property type="match status" value="1"/>
</dbReference>
<keyword evidence="5 7" id="KW-0378">Hydrolase</keyword>
<protein>
    <recommendedName>
        <fullName evidence="7">Ubiquitin carboxyl-terminal hydrolase</fullName>
        <ecNumber evidence="7">3.4.19.12</ecNumber>
    </recommendedName>
</protein>
<sequence>MHLQQSPAVSKRSTSSPRDTSLFDTYLKTNNQRTLRQPLSVPTTHHPPITSHDDVETLTLKTKPTIRSIKGLQNRGSTCYANSVFQCLASLPPFCVHLGRINQMQQHNNSSNLASELFEILQYVNGHEPSSTLNNTAKMKKTILNNLLSSSSPGNTRSVMNTVARHHTQFQSRSGAEVSGSMEQQDAHEFFSALMDVLSLDEKSQIEGGYFGTKTAPTCLHNNGLASSYNLLVYKEGGGTTKGNDDNNSSNGYQEEKKYEDNTFEESAETVLCQDTHCKNQGPQKQQVLYETSQKKIPMTQNPFDGWVGSTIKCSICQRIRPIRSTPFLCLSLPIANNPPSHVRLEDFILSELGGFATAERVSDVECVSCALVKKVQELEEELLLLTDAISSIQKRNKGVGVKANEAASIQSLVLESQQLQYTISNLRASDPDADDEDREDHGDGDVAIGFELLQATIKSCPRLTPIKGNALKATLMMRPPKVLCIHVQRRHFDVRCQRMAKLNRRVTFREVLDASEFYAYAENSFEQRSDTTTYTTSTGTHKILYKLMSVIEHLGGSCGGHYQSYRRSDWEDSSKQWVLVSDERVTSCTWNDVQKCQPYMLYYTEMH</sequence>
<dbReference type="PANTHER" id="PTHR24006">
    <property type="entry name" value="UBIQUITIN CARBOXYL-TERMINAL HYDROLASE"/>
    <property type="match status" value="1"/>
</dbReference>
<dbReference type="InterPro" id="IPR001394">
    <property type="entry name" value="Peptidase_C19_UCH"/>
</dbReference>
<dbReference type="GO" id="GO:0006508">
    <property type="term" value="P:proteolysis"/>
    <property type="evidence" value="ECO:0007669"/>
    <property type="project" value="UniProtKB-KW"/>
</dbReference>
<dbReference type="InterPro" id="IPR038765">
    <property type="entry name" value="Papain-like_cys_pep_sf"/>
</dbReference>
<evidence type="ECO:0000256" key="4">
    <source>
        <dbReference type="ARBA" id="ARBA00022786"/>
    </source>
</evidence>
<dbReference type="HOGENOM" id="CLU_449426_0_0_1"/>
<dbReference type="EC" id="3.4.19.12" evidence="7"/>
<dbReference type="RefSeq" id="XP_002292000.1">
    <property type="nucleotide sequence ID" value="XM_002291964.1"/>
</dbReference>
<comment type="catalytic activity">
    <reaction evidence="1 7">
        <text>Thiol-dependent hydrolysis of ester, thioester, amide, peptide and isopeptide bonds formed by the C-terminal Gly of ubiquitin (a 76-residue protein attached to proteins as an intracellular targeting signal).</text>
        <dbReference type="EC" id="3.4.19.12"/>
    </reaction>
</comment>
<comment type="similarity">
    <text evidence="2 7">Belongs to the peptidase C19 family.</text>
</comment>
<accession>B8C6R7</accession>
<evidence type="ECO:0000256" key="5">
    <source>
        <dbReference type="ARBA" id="ARBA00022801"/>
    </source>
</evidence>
<keyword evidence="11" id="KW-1185">Reference proteome</keyword>
<dbReference type="eggNOG" id="KOG1873">
    <property type="taxonomic scope" value="Eukaryota"/>
</dbReference>
<reference evidence="10 11" key="1">
    <citation type="journal article" date="2004" name="Science">
        <title>The genome of the diatom Thalassiosira pseudonana: ecology, evolution, and metabolism.</title>
        <authorList>
            <person name="Armbrust E.V."/>
            <person name="Berges J.A."/>
            <person name="Bowler C."/>
            <person name="Green B.R."/>
            <person name="Martinez D."/>
            <person name="Putnam N.H."/>
            <person name="Zhou S."/>
            <person name="Allen A.E."/>
            <person name="Apt K.E."/>
            <person name="Bechner M."/>
            <person name="Brzezinski M.A."/>
            <person name="Chaal B.K."/>
            <person name="Chiovitti A."/>
            <person name="Davis A.K."/>
            <person name="Demarest M.S."/>
            <person name="Detter J.C."/>
            <person name="Glavina T."/>
            <person name="Goodstein D."/>
            <person name="Hadi M.Z."/>
            <person name="Hellsten U."/>
            <person name="Hildebrand M."/>
            <person name="Jenkins B.D."/>
            <person name="Jurka J."/>
            <person name="Kapitonov V.V."/>
            <person name="Kroger N."/>
            <person name="Lau W.W."/>
            <person name="Lane T.W."/>
            <person name="Larimer F.W."/>
            <person name="Lippmeier J.C."/>
            <person name="Lucas S."/>
            <person name="Medina M."/>
            <person name="Montsant A."/>
            <person name="Obornik M."/>
            <person name="Parker M.S."/>
            <person name="Palenik B."/>
            <person name="Pazour G.J."/>
            <person name="Richardson P.M."/>
            <person name="Rynearson T.A."/>
            <person name="Saito M.A."/>
            <person name="Schwartz D.C."/>
            <person name="Thamatrakoln K."/>
            <person name="Valentin K."/>
            <person name="Vardi A."/>
            <person name="Wilkerson F.P."/>
            <person name="Rokhsar D.S."/>
        </authorList>
    </citation>
    <scope>NUCLEOTIDE SEQUENCE [LARGE SCALE GENOMIC DNA]</scope>
    <source>
        <strain evidence="10 11">CCMP1335</strain>
    </source>
</reference>
<gene>
    <name evidence="10" type="ORF">THAPSDRAFT_23731</name>
</gene>
<evidence type="ECO:0000256" key="2">
    <source>
        <dbReference type="ARBA" id="ARBA00009085"/>
    </source>
</evidence>
<dbReference type="InterPro" id="IPR018200">
    <property type="entry name" value="USP_CS"/>
</dbReference>
<feature type="region of interest" description="Disordered" evidence="8">
    <location>
        <begin position="239"/>
        <end position="261"/>
    </location>
</feature>
<reference evidence="10 11" key="2">
    <citation type="journal article" date="2008" name="Nature">
        <title>The Phaeodactylum genome reveals the evolutionary history of diatom genomes.</title>
        <authorList>
            <person name="Bowler C."/>
            <person name="Allen A.E."/>
            <person name="Badger J.H."/>
            <person name="Grimwood J."/>
            <person name="Jabbari K."/>
            <person name="Kuo A."/>
            <person name="Maheswari U."/>
            <person name="Martens C."/>
            <person name="Maumus F."/>
            <person name="Otillar R.P."/>
            <person name="Rayko E."/>
            <person name="Salamov A."/>
            <person name="Vandepoele K."/>
            <person name="Beszteri B."/>
            <person name="Gruber A."/>
            <person name="Heijde M."/>
            <person name="Katinka M."/>
            <person name="Mock T."/>
            <person name="Valentin K."/>
            <person name="Verret F."/>
            <person name="Berges J.A."/>
            <person name="Brownlee C."/>
            <person name="Cadoret J.P."/>
            <person name="Chiovitti A."/>
            <person name="Choi C.J."/>
            <person name="Coesel S."/>
            <person name="De Martino A."/>
            <person name="Detter J.C."/>
            <person name="Durkin C."/>
            <person name="Falciatore A."/>
            <person name="Fournet J."/>
            <person name="Haruta M."/>
            <person name="Huysman M.J."/>
            <person name="Jenkins B.D."/>
            <person name="Jiroutova K."/>
            <person name="Jorgensen R.E."/>
            <person name="Joubert Y."/>
            <person name="Kaplan A."/>
            <person name="Kroger N."/>
            <person name="Kroth P.G."/>
            <person name="La Roche J."/>
            <person name="Lindquist E."/>
            <person name="Lommer M."/>
            <person name="Martin-Jezequel V."/>
            <person name="Lopez P.J."/>
            <person name="Lucas S."/>
            <person name="Mangogna M."/>
            <person name="McGinnis K."/>
            <person name="Medlin L.K."/>
            <person name="Montsant A."/>
            <person name="Oudot-Le Secq M.P."/>
            <person name="Napoli C."/>
            <person name="Obornik M."/>
            <person name="Parker M.S."/>
            <person name="Petit J.L."/>
            <person name="Porcel B.M."/>
            <person name="Poulsen N."/>
            <person name="Robison M."/>
            <person name="Rychlewski L."/>
            <person name="Rynearson T.A."/>
            <person name="Schmutz J."/>
            <person name="Shapiro H."/>
            <person name="Siaut M."/>
            <person name="Stanley M."/>
            <person name="Sussman M.R."/>
            <person name="Taylor A.R."/>
            <person name="Vardi A."/>
            <person name="von Dassow P."/>
            <person name="Vyverman W."/>
            <person name="Willis A."/>
            <person name="Wyrwicz L.S."/>
            <person name="Rokhsar D.S."/>
            <person name="Weissenbach J."/>
            <person name="Armbrust E.V."/>
            <person name="Green B.R."/>
            <person name="Van de Peer Y."/>
            <person name="Grigoriev I.V."/>
        </authorList>
    </citation>
    <scope>NUCLEOTIDE SEQUENCE [LARGE SCALE GENOMIC DNA]</scope>
    <source>
        <strain evidence="10 11">CCMP1335</strain>
    </source>
</reference>
<keyword evidence="6 7" id="KW-0788">Thiol protease</keyword>
<evidence type="ECO:0000256" key="1">
    <source>
        <dbReference type="ARBA" id="ARBA00000707"/>
    </source>
</evidence>
<feature type="domain" description="USP" evidence="9">
    <location>
        <begin position="70"/>
        <end position="607"/>
    </location>
</feature>
<dbReference type="Gene3D" id="3.90.70.10">
    <property type="entry name" value="Cysteine proteinases"/>
    <property type="match status" value="1"/>
</dbReference>
<dbReference type="PROSITE" id="PS00972">
    <property type="entry name" value="USP_1"/>
    <property type="match status" value="1"/>
</dbReference>
<dbReference type="InterPro" id="IPR028889">
    <property type="entry name" value="USP"/>
</dbReference>